<reference evidence="6" key="1">
    <citation type="journal article" date="2020" name="BMC Genomics">
        <title>Correction to: Identification and distribution of gene clusters required for synthesis of sphingolipid metabolism inhibitors in diverse species of the filamentous fungus Fusarium.</title>
        <authorList>
            <person name="Kim H.S."/>
            <person name="Lohmar J.M."/>
            <person name="Busman M."/>
            <person name="Brown D.W."/>
            <person name="Naumann T.A."/>
            <person name="Divon H.H."/>
            <person name="Lysoe E."/>
            <person name="Uhlig S."/>
            <person name="Proctor R.H."/>
        </authorList>
    </citation>
    <scope>NUCLEOTIDE SEQUENCE</scope>
    <source>
        <strain evidence="6">NRRL 20472</strain>
    </source>
</reference>
<sequence length="326" mass="36234">MASKRSSRLFVDEPAHTREGQQNPNSSPFRSRQGSRSSSREDMIQQIEEGLANGRDATIMSRSQSLSAVNMESSMSASSRTSDSSGESQVSTWIDRAIADFSLASSISGYQSQPSEYTAPLNGRPHNFGVVVPGVYRSSFPKAHDFEYIKGLGLKTIVTLVKKEELDHDLETFVHREGIRQVIFNMKGTKKEAIPLNTMKAILSIVLDKSNYPLLIHCNHGKHRTGCVAGVVRKVTGWDAESVVAEYKSYAEPKARECDVTYLDEFQVSSLVLPNNKAPTDIYSKSSRFQPRTFFRALIFATFVLSLWFLSGSKISAATRPDHLLL</sequence>
<gene>
    <name evidence="6" type="ORF">FSARC_7548</name>
</gene>
<evidence type="ECO:0008006" key="8">
    <source>
        <dbReference type="Google" id="ProtNLM"/>
    </source>
</evidence>
<dbReference type="PANTHER" id="PTHR31126:SF48">
    <property type="entry name" value="INOSITOL PHOSPHATASE SIW14"/>
    <property type="match status" value="1"/>
</dbReference>
<dbReference type="Gene3D" id="3.90.190.10">
    <property type="entry name" value="Protein tyrosine phosphatase superfamily"/>
    <property type="match status" value="1"/>
</dbReference>
<dbReference type="Pfam" id="PF03162">
    <property type="entry name" value="Y_phosphatase2"/>
    <property type="match status" value="1"/>
</dbReference>
<feature type="transmembrane region" description="Helical" evidence="5">
    <location>
        <begin position="293"/>
        <end position="311"/>
    </location>
</feature>
<evidence type="ECO:0000256" key="3">
    <source>
        <dbReference type="ARBA" id="ARBA00022801"/>
    </source>
</evidence>
<dbReference type="GO" id="GO:0005737">
    <property type="term" value="C:cytoplasm"/>
    <property type="evidence" value="ECO:0007669"/>
    <property type="project" value="UniProtKB-SubCell"/>
</dbReference>
<evidence type="ECO:0000313" key="7">
    <source>
        <dbReference type="Proteomes" id="UP000622797"/>
    </source>
</evidence>
<dbReference type="AlphaFoldDB" id="A0A8H4TV53"/>
<dbReference type="FunFam" id="3.90.190.10:FF:000035">
    <property type="entry name" value="Tyrosine phosphatase, putative"/>
    <property type="match status" value="1"/>
</dbReference>
<feature type="compositionally biased region" description="Low complexity" evidence="4">
    <location>
        <begin position="26"/>
        <end position="37"/>
    </location>
</feature>
<keyword evidence="5" id="KW-0472">Membrane</keyword>
<accession>A0A8H4TV53</accession>
<protein>
    <recommendedName>
        <fullName evidence="8">Tyrosine phosphatase</fullName>
    </recommendedName>
</protein>
<evidence type="ECO:0000256" key="5">
    <source>
        <dbReference type="SAM" id="Phobius"/>
    </source>
</evidence>
<dbReference type="Proteomes" id="UP000622797">
    <property type="component" value="Unassembled WGS sequence"/>
</dbReference>
<organism evidence="6 7">
    <name type="scientific">Fusarium sarcochroum</name>
    <dbReference type="NCBI Taxonomy" id="1208366"/>
    <lineage>
        <taxon>Eukaryota</taxon>
        <taxon>Fungi</taxon>
        <taxon>Dikarya</taxon>
        <taxon>Ascomycota</taxon>
        <taxon>Pezizomycotina</taxon>
        <taxon>Sordariomycetes</taxon>
        <taxon>Hypocreomycetidae</taxon>
        <taxon>Hypocreales</taxon>
        <taxon>Nectriaceae</taxon>
        <taxon>Fusarium</taxon>
        <taxon>Fusarium lateritium species complex</taxon>
    </lineage>
</organism>
<dbReference type="OrthoDB" id="6375174at2759"/>
<comment type="caution">
    <text evidence="6">The sequence shown here is derived from an EMBL/GenBank/DDBJ whole genome shotgun (WGS) entry which is preliminary data.</text>
</comment>
<dbReference type="GO" id="GO:0016791">
    <property type="term" value="F:phosphatase activity"/>
    <property type="evidence" value="ECO:0007669"/>
    <property type="project" value="TreeGrafter"/>
</dbReference>
<keyword evidence="5" id="KW-0812">Transmembrane</keyword>
<dbReference type="PANTHER" id="PTHR31126">
    <property type="entry name" value="TYROSINE-PROTEIN PHOSPHATASE"/>
    <property type="match status" value="1"/>
</dbReference>
<feature type="region of interest" description="Disordered" evidence="4">
    <location>
        <begin position="1"/>
        <end position="42"/>
    </location>
</feature>
<dbReference type="SUPFAM" id="SSF52799">
    <property type="entry name" value="(Phosphotyrosine protein) phosphatases II"/>
    <property type="match status" value="1"/>
</dbReference>
<feature type="compositionally biased region" description="Low complexity" evidence="4">
    <location>
        <begin position="73"/>
        <end position="88"/>
    </location>
</feature>
<evidence type="ECO:0000256" key="1">
    <source>
        <dbReference type="ARBA" id="ARBA00004496"/>
    </source>
</evidence>
<keyword evidence="5" id="KW-1133">Transmembrane helix</keyword>
<feature type="compositionally biased region" description="Basic and acidic residues" evidence="4">
    <location>
        <begin position="10"/>
        <end position="19"/>
    </location>
</feature>
<proteinExistence type="predicted"/>
<feature type="region of interest" description="Disordered" evidence="4">
    <location>
        <begin position="65"/>
        <end position="88"/>
    </location>
</feature>
<keyword evidence="7" id="KW-1185">Reference proteome</keyword>
<dbReference type="GO" id="GO:0052840">
    <property type="term" value="F:inositol diphosphate tetrakisphosphate diphosphatase activity"/>
    <property type="evidence" value="ECO:0007669"/>
    <property type="project" value="TreeGrafter"/>
</dbReference>
<name>A0A8H4TV53_9HYPO</name>
<reference evidence="6" key="2">
    <citation type="submission" date="2020-05" db="EMBL/GenBank/DDBJ databases">
        <authorList>
            <person name="Kim H.-S."/>
            <person name="Proctor R.H."/>
            <person name="Brown D.W."/>
        </authorList>
    </citation>
    <scope>NUCLEOTIDE SEQUENCE</scope>
    <source>
        <strain evidence="6">NRRL 20472</strain>
    </source>
</reference>
<keyword evidence="3" id="KW-0378">Hydrolase</keyword>
<keyword evidence="2" id="KW-0963">Cytoplasm</keyword>
<comment type="subcellular location">
    <subcellularLocation>
        <location evidence="1">Cytoplasm</location>
    </subcellularLocation>
</comment>
<dbReference type="InterPro" id="IPR016130">
    <property type="entry name" value="Tyr_Pase_AS"/>
</dbReference>
<evidence type="ECO:0000256" key="2">
    <source>
        <dbReference type="ARBA" id="ARBA00022490"/>
    </source>
</evidence>
<dbReference type="InterPro" id="IPR029021">
    <property type="entry name" value="Prot-tyrosine_phosphatase-like"/>
</dbReference>
<evidence type="ECO:0000313" key="6">
    <source>
        <dbReference type="EMBL" id="KAF4964553.1"/>
    </source>
</evidence>
<evidence type="ECO:0000256" key="4">
    <source>
        <dbReference type="SAM" id="MobiDB-lite"/>
    </source>
</evidence>
<dbReference type="PROSITE" id="PS00383">
    <property type="entry name" value="TYR_PHOSPHATASE_1"/>
    <property type="match status" value="1"/>
</dbReference>
<dbReference type="EMBL" id="JABEXW010000401">
    <property type="protein sequence ID" value="KAF4964553.1"/>
    <property type="molecule type" value="Genomic_DNA"/>
</dbReference>
<dbReference type="InterPro" id="IPR004861">
    <property type="entry name" value="Siw14-like"/>
</dbReference>